<accession>A0AA35M6U7</accession>
<organism evidence="4 5">
    <name type="scientific">Clonostachys chloroleuca</name>
    <dbReference type="NCBI Taxonomy" id="1926264"/>
    <lineage>
        <taxon>Eukaryota</taxon>
        <taxon>Fungi</taxon>
        <taxon>Dikarya</taxon>
        <taxon>Ascomycota</taxon>
        <taxon>Pezizomycotina</taxon>
        <taxon>Sordariomycetes</taxon>
        <taxon>Hypocreomycetidae</taxon>
        <taxon>Hypocreales</taxon>
        <taxon>Bionectriaceae</taxon>
        <taxon>Clonostachys</taxon>
    </lineage>
</organism>
<protein>
    <recommendedName>
        <fullName evidence="6">Zn(2)-C6 fungal-type domain-containing protein</fullName>
    </recommendedName>
</protein>
<dbReference type="AlphaFoldDB" id="A0AA35M6U7"/>
<keyword evidence="5" id="KW-1185">Reference proteome</keyword>
<dbReference type="EMBL" id="CABFNP030000585">
    <property type="protein sequence ID" value="CAI6047704.1"/>
    <property type="molecule type" value="Genomic_DNA"/>
</dbReference>
<evidence type="ECO:0000256" key="1">
    <source>
        <dbReference type="SAM" id="MobiDB-lite"/>
    </source>
</evidence>
<evidence type="ECO:0008006" key="6">
    <source>
        <dbReference type="Google" id="ProtNLM"/>
    </source>
</evidence>
<dbReference type="EMBL" id="CABFNP030001094">
    <property type="protein sequence ID" value="CAI6091159.1"/>
    <property type="molecule type" value="Genomic_DNA"/>
</dbReference>
<feature type="region of interest" description="Disordered" evidence="1">
    <location>
        <begin position="122"/>
        <end position="150"/>
    </location>
</feature>
<dbReference type="Proteomes" id="UP001160390">
    <property type="component" value="Unassembled WGS sequence"/>
</dbReference>
<comment type="caution">
    <text evidence="4">The sequence shown here is derived from an EMBL/GenBank/DDBJ whole genome shotgun (WGS) entry which is preliminary data.</text>
</comment>
<evidence type="ECO:0000313" key="4">
    <source>
        <dbReference type="EMBL" id="CAI6091159.1"/>
    </source>
</evidence>
<evidence type="ECO:0000313" key="3">
    <source>
        <dbReference type="EMBL" id="CAI6082546.1"/>
    </source>
</evidence>
<dbReference type="EMBL" id="CABFNP030000731">
    <property type="protein sequence ID" value="CAI6082546.1"/>
    <property type="molecule type" value="Genomic_DNA"/>
</dbReference>
<feature type="compositionally biased region" description="Polar residues" evidence="1">
    <location>
        <begin position="132"/>
        <end position="147"/>
    </location>
</feature>
<reference evidence="4" key="1">
    <citation type="submission" date="2023-01" db="EMBL/GenBank/DDBJ databases">
        <authorList>
            <person name="Piombo E."/>
        </authorList>
    </citation>
    <scope>NUCLEOTIDE SEQUENCE</scope>
</reference>
<sequence>MHKCTGDIPCKRCKDGGLICTASVRRTVYKHVPQGYAEILESTQLSLVATIHKLYSMVRNDQQWGFGEPESNDCGEPVIHSIAQKLGCIRPSNNINLPVSPLFPEDEAGMAELANQLEVNWEQEPQQEDNDTNSSVYNQTKHTSSSAIDRPDFELNHHNYTFENWSDMDLTVQNFAYCHGLGFTTPYNEMDATALFSSQSPSMSGFPAWNMIKPQPHDISMQFLQQADVLEIMDLPDQGLVESEIDAINTDIFYCPNPSS</sequence>
<name>A0AA35M6U7_9HYPO</name>
<evidence type="ECO:0000313" key="2">
    <source>
        <dbReference type="EMBL" id="CAI6047704.1"/>
    </source>
</evidence>
<dbReference type="InterPro" id="IPR052783">
    <property type="entry name" value="Metabolic/Drug-Res_Regulator"/>
</dbReference>
<dbReference type="PANTHER" id="PTHR47655">
    <property type="entry name" value="QUINIC ACID UTILIZATION ACTIVATOR"/>
    <property type="match status" value="1"/>
</dbReference>
<proteinExistence type="predicted"/>
<evidence type="ECO:0000313" key="5">
    <source>
        <dbReference type="Proteomes" id="UP001160390"/>
    </source>
</evidence>
<dbReference type="PANTHER" id="PTHR47655:SF3">
    <property type="entry name" value="ZN(II)2CYS6 TRANSCRIPTION FACTOR (EUROFUNG)"/>
    <property type="match status" value="1"/>
</dbReference>
<gene>
    <name evidence="4" type="ORF">CCHLO57077_00019012</name>
    <name evidence="2" type="ORF">CCHLO57077_00019473</name>
    <name evidence="3" type="ORF">CCHLO57077_00019508</name>
</gene>